<accession>K0RKA5</accession>
<feature type="region of interest" description="Disordered" evidence="1">
    <location>
        <begin position="1"/>
        <end position="33"/>
    </location>
</feature>
<name>K0RKA5_THAOC</name>
<keyword evidence="3" id="KW-1185">Reference proteome</keyword>
<dbReference type="EMBL" id="AGNL01036286">
    <property type="protein sequence ID" value="EJK54153.1"/>
    <property type="molecule type" value="Genomic_DNA"/>
</dbReference>
<organism evidence="2 3">
    <name type="scientific">Thalassiosira oceanica</name>
    <name type="common">Marine diatom</name>
    <dbReference type="NCBI Taxonomy" id="159749"/>
    <lineage>
        <taxon>Eukaryota</taxon>
        <taxon>Sar</taxon>
        <taxon>Stramenopiles</taxon>
        <taxon>Ochrophyta</taxon>
        <taxon>Bacillariophyta</taxon>
        <taxon>Coscinodiscophyceae</taxon>
        <taxon>Thalassiosirophycidae</taxon>
        <taxon>Thalassiosirales</taxon>
        <taxon>Thalassiosiraceae</taxon>
        <taxon>Thalassiosira</taxon>
    </lineage>
</organism>
<protein>
    <submittedName>
        <fullName evidence="2">Uncharacterized protein</fullName>
    </submittedName>
</protein>
<evidence type="ECO:0000313" key="2">
    <source>
        <dbReference type="EMBL" id="EJK54153.1"/>
    </source>
</evidence>
<evidence type="ECO:0000256" key="1">
    <source>
        <dbReference type="SAM" id="MobiDB-lite"/>
    </source>
</evidence>
<feature type="compositionally biased region" description="Basic and acidic residues" evidence="1">
    <location>
        <begin position="113"/>
        <end position="125"/>
    </location>
</feature>
<reference evidence="2 3" key="1">
    <citation type="journal article" date="2012" name="Genome Biol.">
        <title>Genome and low-iron response of an oceanic diatom adapted to chronic iron limitation.</title>
        <authorList>
            <person name="Lommer M."/>
            <person name="Specht M."/>
            <person name="Roy A.S."/>
            <person name="Kraemer L."/>
            <person name="Andreson R."/>
            <person name="Gutowska M.A."/>
            <person name="Wolf J."/>
            <person name="Bergner S.V."/>
            <person name="Schilhabel M.B."/>
            <person name="Klostermeier U.C."/>
            <person name="Beiko R.G."/>
            <person name="Rosenstiel P."/>
            <person name="Hippler M."/>
            <person name="Laroche J."/>
        </authorList>
    </citation>
    <scope>NUCLEOTIDE SEQUENCE [LARGE SCALE GENOMIC DNA]</scope>
    <source>
        <strain evidence="2 3">CCMP1005</strain>
    </source>
</reference>
<proteinExistence type="predicted"/>
<evidence type="ECO:0000313" key="3">
    <source>
        <dbReference type="Proteomes" id="UP000266841"/>
    </source>
</evidence>
<gene>
    <name evidence="2" type="ORF">THAOC_26283</name>
</gene>
<dbReference type="AlphaFoldDB" id="K0RKA5"/>
<sequence length="158" mass="17414">DRIRVRAQLPEDGVAPPQRPTVVGDDHGGLRRPVARGRDRLEGVEGRRMTVLRVVDRTVRMGLQQIECPPDFLDVVRRRDRDQADVSRFDIAVRPTLEGRRRRVAAPNASEAADNRSRDLERGGRAEGPGRGWADVHPGKAGGEGEPSFVGTIVTSLL</sequence>
<feature type="region of interest" description="Disordered" evidence="1">
    <location>
        <begin position="101"/>
        <end position="148"/>
    </location>
</feature>
<dbReference type="Proteomes" id="UP000266841">
    <property type="component" value="Unassembled WGS sequence"/>
</dbReference>
<comment type="caution">
    <text evidence="2">The sequence shown here is derived from an EMBL/GenBank/DDBJ whole genome shotgun (WGS) entry which is preliminary data.</text>
</comment>
<feature type="non-terminal residue" evidence="2">
    <location>
        <position position="1"/>
    </location>
</feature>